<evidence type="ECO:0000313" key="1">
    <source>
        <dbReference type="EMBL" id="WJZ85828.1"/>
    </source>
</evidence>
<dbReference type="Proteomes" id="UP001227230">
    <property type="component" value="Chromosome 4"/>
</dbReference>
<sequence>MIQDVYEGSKSLGFSDGTVDKILAKFPRVIMLNENEIQRKNPFLLEVKIPKNGINGIFRFEVIDTM</sequence>
<dbReference type="InterPro" id="IPR003690">
    <property type="entry name" value="MTERF"/>
</dbReference>
<evidence type="ECO:0000313" key="2">
    <source>
        <dbReference type="Proteomes" id="UP001227230"/>
    </source>
</evidence>
<reference evidence="1 2" key="1">
    <citation type="journal article" date="2023" name="Hortic Res">
        <title>The complete reference genome for grapevine (Vitis vinifera L.) genetics and breeding.</title>
        <authorList>
            <person name="Shi X."/>
            <person name="Cao S."/>
            <person name="Wang X."/>
            <person name="Huang S."/>
            <person name="Wang Y."/>
            <person name="Liu Z."/>
            <person name="Liu W."/>
            <person name="Leng X."/>
            <person name="Peng Y."/>
            <person name="Wang N."/>
            <person name="Wang Y."/>
            <person name="Ma Z."/>
            <person name="Xu X."/>
            <person name="Zhang F."/>
            <person name="Xue H."/>
            <person name="Zhong H."/>
            <person name="Wang Y."/>
            <person name="Zhang K."/>
            <person name="Velt A."/>
            <person name="Avia K."/>
            <person name="Holtgrawe D."/>
            <person name="Grimplet J."/>
            <person name="Matus J.T."/>
            <person name="Ware D."/>
            <person name="Wu X."/>
            <person name="Wang H."/>
            <person name="Liu C."/>
            <person name="Fang Y."/>
            <person name="Rustenholz C."/>
            <person name="Cheng Z."/>
            <person name="Xiao H."/>
            <person name="Zhou Y."/>
        </authorList>
    </citation>
    <scope>NUCLEOTIDE SEQUENCE [LARGE SCALE GENOMIC DNA]</scope>
    <source>
        <strain evidence="2">cv. Pinot noir / PN40024</strain>
        <tissue evidence="1">Leaf</tissue>
    </source>
</reference>
<gene>
    <name evidence="1" type="ORF">VitviT2T_005345</name>
</gene>
<protein>
    <submittedName>
        <fullName evidence="1">Uncharacterized protein</fullName>
    </submittedName>
</protein>
<name>A0ABY9BS98_VITVI</name>
<accession>A0ABY9BS98</accession>
<organism evidence="1 2">
    <name type="scientific">Vitis vinifera</name>
    <name type="common">Grape</name>
    <dbReference type="NCBI Taxonomy" id="29760"/>
    <lineage>
        <taxon>Eukaryota</taxon>
        <taxon>Viridiplantae</taxon>
        <taxon>Streptophyta</taxon>
        <taxon>Embryophyta</taxon>
        <taxon>Tracheophyta</taxon>
        <taxon>Spermatophyta</taxon>
        <taxon>Magnoliopsida</taxon>
        <taxon>eudicotyledons</taxon>
        <taxon>Gunneridae</taxon>
        <taxon>Pentapetalae</taxon>
        <taxon>rosids</taxon>
        <taxon>Vitales</taxon>
        <taxon>Vitaceae</taxon>
        <taxon>Viteae</taxon>
        <taxon>Vitis</taxon>
    </lineage>
</organism>
<keyword evidence="2" id="KW-1185">Reference proteome</keyword>
<dbReference type="Pfam" id="PF02536">
    <property type="entry name" value="mTERF"/>
    <property type="match status" value="1"/>
</dbReference>
<dbReference type="EMBL" id="CP126651">
    <property type="protein sequence ID" value="WJZ85828.1"/>
    <property type="molecule type" value="Genomic_DNA"/>
</dbReference>
<proteinExistence type="predicted"/>